<organism evidence="1 2">
    <name type="scientific">Pacificibacter maritimus</name>
    <dbReference type="NCBI Taxonomy" id="762213"/>
    <lineage>
        <taxon>Bacteria</taxon>
        <taxon>Pseudomonadati</taxon>
        <taxon>Pseudomonadota</taxon>
        <taxon>Alphaproteobacteria</taxon>
        <taxon>Rhodobacterales</taxon>
        <taxon>Roseobacteraceae</taxon>
        <taxon>Pacificibacter</taxon>
    </lineage>
</organism>
<gene>
    <name evidence="1" type="ORF">EDD53_0575</name>
</gene>
<accession>A0A3N4ULD4</accession>
<evidence type="ECO:0000313" key="2">
    <source>
        <dbReference type="Proteomes" id="UP000269689"/>
    </source>
</evidence>
<dbReference type="AlphaFoldDB" id="A0A3N4ULD4"/>
<dbReference type="Proteomes" id="UP000269689">
    <property type="component" value="Unassembled WGS sequence"/>
</dbReference>
<dbReference type="OrthoDB" id="7929427at2"/>
<reference evidence="1 2" key="1">
    <citation type="submission" date="2018-11" db="EMBL/GenBank/DDBJ databases">
        <title>Genomic Encyclopedia of Type Strains, Phase IV (KMG-IV): sequencing the most valuable type-strain genomes for metagenomic binning, comparative biology and taxonomic classification.</title>
        <authorList>
            <person name="Goeker M."/>
        </authorList>
    </citation>
    <scope>NUCLEOTIDE SEQUENCE [LARGE SCALE GENOMIC DNA]</scope>
    <source>
        <strain evidence="1 2">DSM 104731</strain>
    </source>
</reference>
<evidence type="ECO:0008006" key="3">
    <source>
        <dbReference type="Google" id="ProtNLM"/>
    </source>
</evidence>
<protein>
    <recommendedName>
        <fullName evidence="3">Antifreeze glycopeptide polyprotein</fullName>
    </recommendedName>
</protein>
<dbReference type="RefSeq" id="WP_123791669.1">
    <property type="nucleotide sequence ID" value="NZ_RKQK01000001.1"/>
</dbReference>
<comment type="caution">
    <text evidence="1">The sequence shown here is derived from an EMBL/GenBank/DDBJ whole genome shotgun (WGS) entry which is preliminary data.</text>
</comment>
<proteinExistence type="predicted"/>
<evidence type="ECO:0000313" key="1">
    <source>
        <dbReference type="EMBL" id="RPE71456.1"/>
    </source>
</evidence>
<sequence length="539" mass="57997">MPSRLHGRKPAPRGFTRTSLIWLAVLVIGCPQVGLAQSNAQKPLSAIDWLTDSIDAPAVRPTAPQPTVLQNRQEDIANNALPEDVTITAIDAPRIDATGILSTAQTGLPPALWGASKPQDLGRRMMAIANQTDLLPASRRLLNTLLLAELDPPVASGSDGRLFQSRIDALLKQGLIEEANALLDRAGSTDPDLFRRSFDVKLLLGTENQACATMKSTPSLTPALPTRIFCLARSGDWDAAALTLDTSTTLGLISDQEADLLARFLDPDLYDNAPPKNPPNPPTPLSFRMMEAIGAPMSTQYLPLAFAQSDLEPSTGWKFKATAAERLARVGAITPNAWLGIWTEHLPAASGGIWDRIEALQRFDTALKTGDPTGISNSLSRVWPIMRDSGLQSVFADLFAEKLGDAPLTDTASDIAFEVVLLSSHYETIAAEWDRPLDNRQSVLRSIALGDIPEGRLRAGSEKAIIDGFRSGAVPVRLSGLVQSNRLGEAILRAIELLESGADGDLDELTDSIAFLRAVGLEATARRAALEILLLERRG</sequence>
<dbReference type="EMBL" id="RKQK01000001">
    <property type="protein sequence ID" value="RPE71456.1"/>
    <property type="molecule type" value="Genomic_DNA"/>
</dbReference>
<keyword evidence="2" id="KW-1185">Reference proteome</keyword>
<dbReference type="PROSITE" id="PS51257">
    <property type="entry name" value="PROKAR_LIPOPROTEIN"/>
    <property type="match status" value="1"/>
</dbReference>
<name>A0A3N4ULD4_9RHOB</name>